<accession>A0ABT4CTV9</accession>
<gene>
    <name evidence="1" type="ORF">OXH55_17730</name>
</gene>
<proteinExistence type="predicted"/>
<comment type="caution">
    <text evidence="1">The sequence shown here is derived from an EMBL/GenBank/DDBJ whole genome shotgun (WGS) entry which is preliminary data.</text>
</comment>
<evidence type="ECO:0000313" key="1">
    <source>
        <dbReference type="EMBL" id="MCY6372472.1"/>
    </source>
</evidence>
<sequence length="286" mass="32747">MIPIKMNNKVKQIKSIYYKVGNEIKRLLVKSKIDSEIIDFIKYTIQKILDYTFSESTSSSRSYTFNFPNLISIDEITVDTGNVNYTTEGDNVNVSVSAGNYIRSSYSSTKYSKSATDYRTSSSNSFSSSVSYSNDGYSGTLYKSGSSYVYSGSYTPSDSKTVATTKHTYDRFYKKWNGNRWETDHIDWARGGGFPISYNENGYSGNLTHKSTVMDKSEVFNPPYQPYIGQIFLEEKVTYTVTYSGTVTKPSSDTRKYRQNYSGTIYKGGYYYYYKYNINIKYTIKN</sequence>
<protein>
    <submittedName>
        <fullName evidence="1">Uncharacterized protein</fullName>
    </submittedName>
</protein>
<dbReference type="Proteomes" id="UP001079657">
    <property type="component" value="Unassembled WGS sequence"/>
</dbReference>
<dbReference type="EMBL" id="JAPQES010000007">
    <property type="protein sequence ID" value="MCY6372472.1"/>
    <property type="molecule type" value="Genomic_DNA"/>
</dbReference>
<keyword evidence="2" id="KW-1185">Reference proteome</keyword>
<name>A0ABT4CTV9_9CLOT</name>
<organism evidence="1 2">
    <name type="scientific">Clostridium ganghwense</name>
    <dbReference type="NCBI Taxonomy" id="312089"/>
    <lineage>
        <taxon>Bacteria</taxon>
        <taxon>Bacillati</taxon>
        <taxon>Bacillota</taxon>
        <taxon>Clostridia</taxon>
        <taxon>Eubacteriales</taxon>
        <taxon>Clostridiaceae</taxon>
        <taxon>Clostridium</taxon>
    </lineage>
</organism>
<reference evidence="1" key="1">
    <citation type="submission" date="2022-12" db="EMBL/GenBank/DDBJ databases">
        <authorList>
            <person name="Wang J."/>
        </authorList>
    </citation>
    <scope>NUCLEOTIDE SEQUENCE</scope>
    <source>
        <strain evidence="1">HY-42-06</strain>
    </source>
</reference>
<evidence type="ECO:0000313" key="2">
    <source>
        <dbReference type="Proteomes" id="UP001079657"/>
    </source>
</evidence>